<accession>A0A1N7J7A1</accession>
<dbReference type="PANTHER" id="PTHR38774">
    <property type="entry name" value="CYTOPLASMIC PROTEIN-RELATED"/>
    <property type="match status" value="1"/>
</dbReference>
<name>A0A1N7J7A1_9GAMM</name>
<dbReference type="RefSeq" id="WP_054342875.1">
    <property type="nucleotide sequence ID" value="NZ_FTOE01000001.1"/>
</dbReference>
<dbReference type="Proteomes" id="UP000185999">
    <property type="component" value="Unassembled WGS sequence"/>
</dbReference>
<evidence type="ECO:0000313" key="1">
    <source>
        <dbReference type="EMBL" id="SIS45184.1"/>
    </source>
</evidence>
<dbReference type="AlphaFoldDB" id="A0A1N7J7A1"/>
<sequence>MKRKYVPDLTRQMAVCEVNYARLNKLMPDLEGCDVREFQLVWGEHQAQIRIKVEERFVYTTTLQISQQEQSGSSWLDSPALVVRLYHDANMAEVICLKRRRQLSGVYPYPNREMHQPDEKVQLNEYLGEWLSHCQQYGQLIEPVFSVDA</sequence>
<dbReference type="EMBL" id="FTOE01000001">
    <property type="protein sequence ID" value="SIS45184.1"/>
    <property type="molecule type" value="Genomic_DNA"/>
</dbReference>
<proteinExistence type="predicted"/>
<dbReference type="PANTHER" id="PTHR38774:SF1">
    <property type="entry name" value="CYTOPLASMIC PROTEIN"/>
    <property type="match status" value="1"/>
</dbReference>
<keyword evidence="2" id="KW-1185">Reference proteome</keyword>
<dbReference type="Pfam" id="PF06853">
    <property type="entry name" value="DUF1249"/>
    <property type="match status" value="1"/>
</dbReference>
<protein>
    <recommendedName>
        <fullName evidence="3">Dehydrogenase</fullName>
    </recommendedName>
</protein>
<organism evidence="1 2">
    <name type="scientific">Neptunomonas antarctica</name>
    <dbReference type="NCBI Taxonomy" id="619304"/>
    <lineage>
        <taxon>Bacteria</taxon>
        <taxon>Pseudomonadati</taxon>
        <taxon>Pseudomonadota</taxon>
        <taxon>Gammaproteobacteria</taxon>
        <taxon>Oceanospirillales</taxon>
        <taxon>Oceanospirillaceae</taxon>
        <taxon>Neptunomonas</taxon>
    </lineage>
</organism>
<dbReference type="InterPro" id="IPR009659">
    <property type="entry name" value="DUF1249"/>
</dbReference>
<evidence type="ECO:0008006" key="3">
    <source>
        <dbReference type="Google" id="ProtNLM"/>
    </source>
</evidence>
<dbReference type="STRING" id="619304.SAMN05421760_101711"/>
<dbReference type="OrthoDB" id="9793663at2"/>
<evidence type="ECO:0000313" key="2">
    <source>
        <dbReference type="Proteomes" id="UP000185999"/>
    </source>
</evidence>
<gene>
    <name evidence="1" type="ORF">SAMN05421760_101711</name>
</gene>
<reference evidence="2" key="1">
    <citation type="submission" date="2017-01" db="EMBL/GenBank/DDBJ databases">
        <authorList>
            <person name="Varghese N."/>
            <person name="Submissions S."/>
        </authorList>
    </citation>
    <scope>NUCLEOTIDE SEQUENCE [LARGE SCALE GENOMIC DNA]</scope>
    <source>
        <strain evidence="2">DSM 22306</strain>
    </source>
</reference>